<evidence type="ECO:0000313" key="2">
    <source>
        <dbReference type="Proteomes" id="UP000257109"/>
    </source>
</evidence>
<gene>
    <name evidence="1" type="ORF">CR513_40004</name>
</gene>
<name>A0A371FMJ9_MUCPR</name>
<proteinExistence type="predicted"/>
<dbReference type="Proteomes" id="UP000257109">
    <property type="component" value="Unassembled WGS sequence"/>
</dbReference>
<feature type="non-terminal residue" evidence="1">
    <location>
        <position position="1"/>
    </location>
</feature>
<keyword evidence="2" id="KW-1185">Reference proteome</keyword>
<reference evidence="1" key="1">
    <citation type="submission" date="2018-05" db="EMBL/GenBank/DDBJ databases">
        <title>Draft genome of Mucuna pruriens seed.</title>
        <authorList>
            <person name="Nnadi N.E."/>
            <person name="Vos R."/>
            <person name="Hasami M.H."/>
            <person name="Devisetty U.K."/>
            <person name="Aguiy J.C."/>
        </authorList>
    </citation>
    <scope>NUCLEOTIDE SEQUENCE [LARGE SCALE GENOMIC DNA]</scope>
    <source>
        <strain evidence="1">JCA_2017</strain>
    </source>
</reference>
<accession>A0A371FMJ9</accession>
<evidence type="ECO:0000313" key="1">
    <source>
        <dbReference type="EMBL" id="RDX79567.1"/>
    </source>
</evidence>
<comment type="caution">
    <text evidence="1">The sequence shown here is derived from an EMBL/GenBank/DDBJ whole genome shotgun (WGS) entry which is preliminary data.</text>
</comment>
<dbReference type="EMBL" id="QJKJ01008503">
    <property type="protein sequence ID" value="RDX79567.1"/>
    <property type="molecule type" value="Genomic_DNA"/>
</dbReference>
<organism evidence="1 2">
    <name type="scientific">Mucuna pruriens</name>
    <name type="common">Velvet bean</name>
    <name type="synonym">Dolichos pruriens</name>
    <dbReference type="NCBI Taxonomy" id="157652"/>
    <lineage>
        <taxon>Eukaryota</taxon>
        <taxon>Viridiplantae</taxon>
        <taxon>Streptophyta</taxon>
        <taxon>Embryophyta</taxon>
        <taxon>Tracheophyta</taxon>
        <taxon>Spermatophyta</taxon>
        <taxon>Magnoliopsida</taxon>
        <taxon>eudicotyledons</taxon>
        <taxon>Gunneridae</taxon>
        <taxon>Pentapetalae</taxon>
        <taxon>rosids</taxon>
        <taxon>fabids</taxon>
        <taxon>Fabales</taxon>
        <taxon>Fabaceae</taxon>
        <taxon>Papilionoideae</taxon>
        <taxon>50 kb inversion clade</taxon>
        <taxon>NPAAA clade</taxon>
        <taxon>indigoferoid/millettioid clade</taxon>
        <taxon>Phaseoleae</taxon>
        <taxon>Mucuna</taxon>
    </lineage>
</organism>
<sequence>MHLNPFKCTFLKYLQDIFLGYMLSNGRIKENLKKCNIMLTSLPTLVQPNPNPREMLIIYLAVNDETVNLVLVTKRVKDIH</sequence>
<dbReference type="AlphaFoldDB" id="A0A371FMJ9"/>
<protein>
    <submittedName>
        <fullName evidence="1">Uncharacterized protein</fullName>
    </submittedName>
</protein>